<feature type="transmembrane region" description="Helical" evidence="7">
    <location>
        <begin position="58"/>
        <end position="78"/>
    </location>
</feature>
<evidence type="ECO:0000256" key="7">
    <source>
        <dbReference type="SAM" id="Phobius"/>
    </source>
</evidence>
<feature type="transmembrane region" description="Helical" evidence="7">
    <location>
        <begin position="6"/>
        <end position="25"/>
    </location>
</feature>
<evidence type="ECO:0000259" key="9">
    <source>
        <dbReference type="Pfam" id="PF20730"/>
    </source>
</evidence>
<dbReference type="InterPro" id="IPR023090">
    <property type="entry name" value="UPF0702_alpha/beta_dom_sf"/>
</dbReference>
<dbReference type="PANTHER" id="PTHR34582:SF7">
    <property type="entry name" value="UPF0702 TRANSMEMBRANE PROTEIN YDFS"/>
    <property type="match status" value="1"/>
</dbReference>
<keyword evidence="6 7" id="KW-0472">Membrane</keyword>
<feature type="transmembrane region" description="Helical" evidence="7">
    <location>
        <begin position="32"/>
        <end position="52"/>
    </location>
</feature>
<sequence>MGLMELMLRVAIGFFVLFTLARIMGRKEISQMTFFNFVSAIAIGSITANLVVSRNLSIRNGVLALVGWAAFTLIMDVIDIKSKRARIITTGDPIIVIKEGKIVERALKKSRLDLDALNTMLRQKNIFAVADVDYAIFETNGNFQSC</sequence>
<feature type="domain" description="YetF-like N-terminal transmembrane" evidence="9">
    <location>
        <begin position="4"/>
        <end position="78"/>
    </location>
</feature>
<proteinExistence type="inferred from homology"/>
<dbReference type="Proteomes" id="UP001234495">
    <property type="component" value="Unassembled WGS sequence"/>
</dbReference>
<evidence type="ECO:0000256" key="4">
    <source>
        <dbReference type="ARBA" id="ARBA00022692"/>
    </source>
</evidence>
<evidence type="ECO:0000259" key="8">
    <source>
        <dbReference type="Pfam" id="PF04239"/>
    </source>
</evidence>
<keyword evidence="4 7" id="KW-0812">Transmembrane</keyword>
<evidence type="ECO:0000256" key="3">
    <source>
        <dbReference type="ARBA" id="ARBA00022475"/>
    </source>
</evidence>
<keyword evidence="5 7" id="KW-1133">Transmembrane helix</keyword>
<comment type="caution">
    <text evidence="10">The sequence shown here is derived from an EMBL/GenBank/DDBJ whole genome shotgun (WGS) entry which is preliminary data.</text>
</comment>
<dbReference type="Pfam" id="PF04239">
    <property type="entry name" value="DUF421"/>
    <property type="match status" value="1"/>
</dbReference>
<accession>A0ABT9ZH76</accession>
<evidence type="ECO:0000313" key="10">
    <source>
        <dbReference type="EMBL" id="MDQ0231642.1"/>
    </source>
</evidence>
<organism evidence="10 11">
    <name type="scientific">Metabacillus malikii</name>
    <dbReference type="NCBI Taxonomy" id="1504265"/>
    <lineage>
        <taxon>Bacteria</taxon>
        <taxon>Bacillati</taxon>
        <taxon>Bacillota</taxon>
        <taxon>Bacilli</taxon>
        <taxon>Bacillales</taxon>
        <taxon>Bacillaceae</taxon>
        <taxon>Metabacillus</taxon>
    </lineage>
</organism>
<dbReference type="InterPro" id="IPR048454">
    <property type="entry name" value="YetF_N"/>
</dbReference>
<dbReference type="PANTHER" id="PTHR34582">
    <property type="entry name" value="UPF0702 TRANSMEMBRANE PROTEIN YCAP"/>
    <property type="match status" value="1"/>
</dbReference>
<name>A0ABT9ZH76_9BACI</name>
<dbReference type="Gene3D" id="3.30.240.20">
    <property type="entry name" value="bsu07140 like domains"/>
    <property type="match status" value="1"/>
</dbReference>
<comment type="similarity">
    <text evidence="2">Belongs to the UPF0702 family.</text>
</comment>
<comment type="subcellular location">
    <subcellularLocation>
        <location evidence="1">Cell membrane</location>
        <topology evidence="1">Multi-pass membrane protein</topology>
    </subcellularLocation>
</comment>
<evidence type="ECO:0000256" key="2">
    <source>
        <dbReference type="ARBA" id="ARBA00006448"/>
    </source>
</evidence>
<evidence type="ECO:0000256" key="5">
    <source>
        <dbReference type="ARBA" id="ARBA00022989"/>
    </source>
</evidence>
<protein>
    <submittedName>
        <fullName evidence="10">Uncharacterized membrane protein YcaP (DUF421 family)</fullName>
    </submittedName>
</protein>
<dbReference type="EMBL" id="JAUSUD010000014">
    <property type="protein sequence ID" value="MDQ0231642.1"/>
    <property type="molecule type" value="Genomic_DNA"/>
</dbReference>
<keyword evidence="3" id="KW-1003">Cell membrane</keyword>
<dbReference type="Pfam" id="PF20730">
    <property type="entry name" value="YetF_N"/>
    <property type="match status" value="1"/>
</dbReference>
<gene>
    <name evidence="10" type="ORF">J2S19_002926</name>
</gene>
<reference evidence="10 11" key="1">
    <citation type="submission" date="2023-07" db="EMBL/GenBank/DDBJ databases">
        <title>Genomic Encyclopedia of Type Strains, Phase IV (KMG-IV): sequencing the most valuable type-strain genomes for metagenomic binning, comparative biology and taxonomic classification.</title>
        <authorList>
            <person name="Goeker M."/>
        </authorList>
    </citation>
    <scope>NUCLEOTIDE SEQUENCE [LARGE SCALE GENOMIC DNA]</scope>
    <source>
        <strain evidence="10 11">DSM 29005</strain>
    </source>
</reference>
<keyword evidence="11" id="KW-1185">Reference proteome</keyword>
<feature type="domain" description="YetF C-terminal" evidence="8">
    <location>
        <begin position="81"/>
        <end position="142"/>
    </location>
</feature>
<evidence type="ECO:0000313" key="11">
    <source>
        <dbReference type="Proteomes" id="UP001234495"/>
    </source>
</evidence>
<evidence type="ECO:0000256" key="1">
    <source>
        <dbReference type="ARBA" id="ARBA00004651"/>
    </source>
</evidence>
<dbReference type="InterPro" id="IPR007353">
    <property type="entry name" value="DUF421"/>
</dbReference>
<evidence type="ECO:0000256" key="6">
    <source>
        <dbReference type="ARBA" id="ARBA00023136"/>
    </source>
</evidence>